<dbReference type="Gene3D" id="1.20.1420.30">
    <property type="entry name" value="NCX, central ion-binding region"/>
    <property type="match status" value="2"/>
</dbReference>
<protein>
    <recommendedName>
        <fullName evidence="10">Vacuolar calcium ion transporter</fullName>
    </recommendedName>
</protein>
<dbReference type="InterPro" id="IPR004798">
    <property type="entry name" value="CAX-like"/>
</dbReference>
<evidence type="ECO:0000256" key="7">
    <source>
        <dbReference type="ARBA" id="ARBA00022989"/>
    </source>
</evidence>
<dbReference type="InterPro" id="IPR004837">
    <property type="entry name" value="NaCa_Exmemb"/>
</dbReference>
<evidence type="ECO:0000256" key="2">
    <source>
        <dbReference type="ARBA" id="ARBA00008170"/>
    </source>
</evidence>
<sequence>MSEAENEPLLPLRGPPITVSQNTVKTIKLTLKSSPVNWFLLFVPFGILAEKLRWGSTAIFTLNFLAIIPLASVLAFATEELGESLHNNSIAGLMNATFGNAVEVIVSIIALKQNQITMVQASMLGSILSNLLLVLGCCFVVGGVRFKTQSFNQTVAQTMSSLLALSVIGLLLPAAFKASLPSKTADLEKKVLEFSRGTSIILLIVYCFYLYFQLGTHRELFEDAAAEEAEENENAIETGIISTVEPVDEIASRISNSHGGRASVVTRPKTIYNLDGTAENTHLGPISSSIVLLLCTILVSISADYLVGSIDDIVESSGLSKTFIGLIVIPIVGNAAEHVTAVVVAYKNKMDLAVGVAIGSSIQIAIFVTPFLVLIGWVFNIPMSLYFSTYETAVMFVAVFITNYLILDGESNWLEGAMLLSTYAIIGISFYIYPDTLAV</sequence>
<comment type="similarity">
    <text evidence="2 10">Belongs to the Ca(2+):cation antiporter (CaCA) (TC 2.A.19) family.</text>
</comment>
<evidence type="ECO:0000256" key="3">
    <source>
        <dbReference type="ARBA" id="ARBA00022448"/>
    </source>
</evidence>
<feature type="transmembrane region" description="Helical" evidence="10">
    <location>
        <begin position="385"/>
        <end position="407"/>
    </location>
</feature>
<keyword evidence="7 10" id="KW-1133">Transmembrane helix</keyword>
<comment type="caution">
    <text evidence="10">Lacks conserved residue(s) required for the propagation of feature annotation.</text>
</comment>
<feature type="transmembrane region" description="Helical" evidence="10">
    <location>
        <begin position="413"/>
        <end position="433"/>
    </location>
</feature>
<feature type="transmembrane region" description="Helical" evidence="10">
    <location>
        <begin position="290"/>
        <end position="310"/>
    </location>
</feature>
<feature type="transmembrane region" description="Helical" evidence="10">
    <location>
        <begin position="322"/>
        <end position="346"/>
    </location>
</feature>
<comment type="caution">
    <text evidence="12">The sequence shown here is derived from an EMBL/GenBank/DDBJ whole genome shotgun (WGS) entry which is preliminary data.</text>
</comment>
<feature type="transmembrane region" description="Helical" evidence="10">
    <location>
        <begin position="197"/>
        <end position="214"/>
    </location>
</feature>
<dbReference type="PANTHER" id="PTHR31503">
    <property type="entry name" value="VACUOLAR CALCIUM ION TRANSPORTER"/>
    <property type="match status" value="1"/>
</dbReference>
<evidence type="ECO:0000256" key="10">
    <source>
        <dbReference type="RuleBase" id="RU365028"/>
    </source>
</evidence>
<keyword evidence="9 10" id="KW-0472">Membrane</keyword>
<feature type="domain" description="Sodium/calcium exchanger membrane region" evidence="11">
    <location>
        <begin position="290"/>
        <end position="426"/>
    </location>
</feature>
<dbReference type="NCBIfam" id="TIGR00378">
    <property type="entry name" value="cax"/>
    <property type="match status" value="2"/>
</dbReference>
<keyword evidence="5 10" id="KW-0812">Transmembrane</keyword>
<feature type="transmembrane region" description="Helical" evidence="10">
    <location>
        <begin position="156"/>
        <end position="176"/>
    </location>
</feature>
<keyword evidence="8 10" id="KW-0406">Ion transport</keyword>
<dbReference type="Proteomes" id="UP001165063">
    <property type="component" value="Unassembled WGS sequence"/>
</dbReference>
<evidence type="ECO:0000256" key="5">
    <source>
        <dbReference type="ARBA" id="ARBA00022692"/>
    </source>
</evidence>
<evidence type="ECO:0000256" key="6">
    <source>
        <dbReference type="ARBA" id="ARBA00022837"/>
    </source>
</evidence>
<evidence type="ECO:0000256" key="8">
    <source>
        <dbReference type="ARBA" id="ARBA00023065"/>
    </source>
</evidence>
<dbReference type="GO" id="GO:0012505">
    <property type="term" value="C:endomembrane system"/>
    <property type="evidence" value="ECO:0007669"/>
    <property type="project" value="UniProtKB-SubCell"/>
</dbReference>
<gene>
    <name evidence="12" type="ORF">Amon01_000299500</name>
</gene>
<keyword evidence="3 10" id="KW-0813">Transport</keyword>
<feature type="transmembrane region" description="Helical" evidence="10">
    <location>
        <begin position="59"/>
        <end position="78"/>
    </location>
</feature>
<dbReference type="FunFam" id="1.20.1420.30:FF:000011">
    <property type="entry name" value="Vacuolar calcium ion transporter"/>
    <property type="match status" value="1"/>
</dbReference>
<accession>A0A9W6YW69</accession>
<comment type="subcellular location">
    <subcellularLocation>
        <location evidence="1">Endomembrane system</location>
        <topology evidence="1">Multi-pass membrane protein</topology>
    </subcellularLocation>
    <subcellularLocation>
        <location evidence="10">Vacuole membrane</location>
    </subcellularLocation>
</comment>
<keyword evidence="10" id="KW-0926">Vacuole</keyword>
<evidence type="ECO:0000259" key="11">
    <source>
        <dbReference type="Pfam" id="PF01699"/>
    </source>
</evidence>
<dbReference type="EMBL" id="BSXU01001186">
    <property type="protein sequence ID" value="GMG24767.1"/>
    <property type="molecule type" value="Genomic_DNA"/>
</dbReference>
<organism evidence="12 13">
    <name type="scientific">Ambrosiozyma monospora</name>
    <name type="common">Yeast</name>
    <name type="synonym">Endomycopsis monosporus</name>
    <dbReference type="NCBI Taxonomy" id="43982"/>
    <lineage>
        <taxon>Eukaryota</taxon>
        <taxon>Fungi</taxon>
        <taxon>Dikarya</taxon>
        <taxon>Ascomycota</taxon>
        <taxon>Saccharomycotina</taxon>
        <taxon>Pichiomycetes</taxon>
        <taxon>Pichiales</taxon>
        <taxon>Pichiaceae</taxon>
        <taxon>Ambrosiozyma</taxon>
    </lineage>
</organism>
<name>A0A9W6YW69_AMBMO</name>
<feature type="transmembrane region" description="Helical" evidence="10">
    <location>
        <begin position="123"/>
        <end position="144"/>
    </location>
</feature>
<dbReference type="OrthoDB" id="1699231at2759"/>
<keyword evidence="4 10" id="KW-0109">Calcium transport</keyword>
<dbReference type="GO" id="GO:0015369">
    <property type="term" value="F:calcium:proton antiporter activity"/>
    <property type="evidence" value="ECO:0007669"/>
    <property type="project" value="UniProtKB-UniRule"/>
</dbReference>
<dbReference type="AlphaFoldDB" id="A0A9W6YW69"/>
<keyword evidence="13" id="KW-1185">Reference proteome</keyword>
<dbReference type="InterPro" id="IPR004713">
    <property type="entry name" value="CaH_exchang"/>
</dbReference>
<dbReference type="PANTHER" id="PTHR31503:SF22">
    <property type="entry name" value="VACUOLAR CALCIUM ION TRANSPORTER"/>
    <property type="match status" value="1"/>
</dbReference>
<keyword evidence="10" id="KW-0050">Antiport</keyword>
<feature type="transmembrane region" description="Helical" evidence="10">
    <location>
        <begin position="352"/>
        <end position="378"/>
    </location>
</feature>
<proteinExistence type="inferred from homology"/>
<feature type="transmembrane region" description="Helical" evidence="10">
    <location>
        <begin position="90"/>
        <end position="111"/>
    </location>
</feature>
<keyword evidence="6 10" id="KW-0106">Calcium</keyword>
<dbReference type="InterPro" id="IPR044880">
    <property type="entry name" value="NCX_ion-bd_dom_sf"/>
</dbReference>
<evidence type="ECO:0000256" key="4">
    <source>
        <dbReference type="ARBA" id="ARBA00022568"/>
    </source>
</evidence>
<dbReference type="GO" id="GO:0000329">
    <property type="term" value="C:fungal-type vacuole membrane"/>
    <property type="evidence" value="ECO:0007669"/>
    <property type="project" value="TreeGrafter"/>
</dbReference>
<comment type="function">
    <text evidence="10">Has a role in promoting intracellular calcium ion sequestration via the exchange of calcium ions for hydrogen ions across the vacuolar membrane. Involved also in manganese ion homeostasis via its uptake into the vacuole.</text>
</comment>
<dbReference type="Pfam" id="PF01699">
    <property type="entry name" value="Na_Ca_ex"/>
    <property type="match status" value="2"/>
</dbReference>
<evidence type="ECO:0000313" key="13">
    <source>
        <dbReference type="Proteomes" id="UP001165063"/>
    </source>
</evidence>
<dbReference type="GO" id="GO:0006874">
    <property type="term" value="P:intracellular calcium ion homeostasis"/>
    <property type="evidence" value="ECO:0007669"/>
    <property type="project" value="TreeGrafter"/>
</dbReference>
<feature type="domain" description="Sodium/calcium exchanger membrane region" evidence="11">
    <location>
        <begin position="56"/>
        <end position="214"/>
    </location>
</feature>
<evidence type="ECO:0000313" key="12">
    <source>
        <dbReference type="EMBL" id="GMG24767.1"/>
    </source>
</evidence>
<reference evidence="12" key="1">
    <citation type="submission" date="2023-04" db="EMBL/GenBank/DDBJ databases">
        <title>Ambrosiozyma monospora NBRC 1965.</title>
        <authorList>
            <person name="Ichikawa N."/>
            <person name="Sato H."/>
            <person name="Tonouchi N."/>
        </authorList>
    </citation>
    <scope>NUCLEOTIDE SEQUENCE</scope>
    <source>
        <strain evidence="12">NBRC 1965</strain>
    </source>
</reference>
<evidence type="ECO:0000256" key="9">
    <source>
        <dbReference type="ARBA" id="ARBA00023136"/>
    </source>
</evidence>
<evidence type="ECO:0000256" key="1">
    <source>
        <dbReference type="ARBA" id="ARBA00004127"/>
    </source>
</evidence>